<dbReference type="Proteomes" id="UP001054821">
    <property type="component" value="Chromosome 2"/>
</dbReference>
<dbReference type="InterPro" id="IPR002016">
    <property type="entry name" value="Haem_peroxidase"/>
</dbReference>
<dbReference type="GO" id="GO:0020037">
    <property type="term" value="F:heme binding"/>
    <property type="evidence" value="ECO:0007669"/>
    <property type="project" value="InterPro"/>
</dbReference>
<protein>
    <recommendedName>
        <fullName evidence="1">Plant heme peroxidase family profile domain-containing protein</fullName>
    </recommendedName>
</protein>
<proteinExistence type="predicted"/>
<keyword evidence="3" id="KW-1185">Reference proteome</keyword>
<dbReference type="AlphaFoldDB" id="A0AAD4WJJ7"/>
<gene>
    <name evidence="2" type="ORF">L3X38_012580</name>
</gene>
<evidence type="ECO:0000259" key="1">
    <source>
        <dbReference type="PROSITE" id="PS50873"/>
    </source>
</evidence>
<organism evidence="2 3">
    <name type="scientific">Prunus dulcis</name>
    <name type="common">Almond</name>
    <name type="synonym">Amygdalus dulcis</name>
    <dbReference type="NCBI Taxonomy" id="3755"/>
    <lineage>
        <taxon>Eukaryota</taxon>
        <taxon>Viridiplantae</taxon>
        <taxon>Streptophyta</taxon>
        <taxon>Embryophyta</taxon>
        <taxon>Tracheophyta</taxon>
        <taxon>Spermatophyta</taxon>
        <taxon>Magnoliopsida</taxon>
        <taxon>eudicotyledons</taxon>
        <taxon>Gunneridae</taxon>
        <taxon>Pentapetalae</taxon>
        <taxon>rosids</taxon>
        <taxon>fabids</taxon>
        <taxon>Rosales</taxon>
        <taxon>Rosaceae</taxon>
        <taxon>Amygdaloideae</taxon>
        <taxon>Amygdaleae</taxon>
        <taxon>Prunus</taxon>
    </lineage>
</organism>
<sequence>MRSFRYIEEIKEPLERECPGAVSCSAFLDVVVISKAEKVGEPTVITRDGPRNFVSWGHSVKVAAATMEDLGLQGLVGKRVKGLWGVEIGNLGMRV</sequence>
<dbReference type="Gene3D" id="1.10.520.10">
    <property type="match status" value="1"/>
</dbReference>
<evidence type="ECO:0000313" key="2">
    <source>
        <dbReference type="EMBL" id="KAI5344703.1"/>
    </source>
</evidence>
<comment type="caution">
    <text evidence="2">The sequence shown here is derived from an EMBL/GenBank/DDBJ whole genome shotgun (WGS) entry which is preliminary data.</text>
</comment>
<feature type="domain" description="Plant heme peroxidase family profile" evidence="1">
    <location>
        <begin position="1"/>
        <end position="52"/>
    </location>
</feature>
<evidence type="ECO:0000313" key="3">
    <source>
        <dbReference type="Proteomes" id="UP001054821"/>
    </source>
</evidence>
<accession>A0AAD4WJJ7</accession>
<reference evidence="2 3" key="1">
    <citation type="journal article" date="2022" name="G3 (Bethesda)">
        <title>Whole-genome sequence and methylome profiling of the almond [Prunus dulcis (Mill.) D.A. Webb] cultivar 'Nonpareil'.</title>
        <authorList>
            <person name="D'Amico-Willman K.M."/>
            <person name="Ouma W.Z."/>
            <person name="Meulia T."/>
            <person name="Sideli G.M."/>
            <person name="Gradziel T.M."/>
            <person name="Fresnedo-Ramirez J."/>
        </authorList>
    </citation>
    <scope>NUCLEOTIDE SEQUENCE [LARGE SCALE GENOMIC DNA]</scope>
    <source>
        <strain evidence="2">Clone GOH B32 T37-40</strain>
    </source>
</reference>
<dbReference type="PROSITE" id="PS50873">
    <property type="entry name" value="PEROXIDASE_4"/>
    <property type="match status" value="1"/>
</dbReference>
<dbReference type="EMBL" id="JAJFAZ020000002">
    <property type="protein sequence ID" value="KAI5344703.1"/>
    <property type="molecule type" value="Genomic_DNA"/>
</dbReference>
<dbReference type="GO" id="GO:0004601">
    <property type="term" value="F:peroxidase activity"/>
    <property type="evidence" value="ECO:0007669"/>
    <property type="project" value="InterPro"/>
</dbReference>
<dbReference type="GO" id="GO:0006979">
    <property type="term" value="P:response to oxidative stress"/>
    <property type="evidence" value="ECO:0007669"/>
    <property type="project" value="InterPro"/>
</dbReference>
<name>A0AAD4WJJ7_PRUDU</name>